<evidence type="ECO:0000256" key="7">
    <source>
        <dbReference type="SAM" id="SignalP"/>
    </source>
</evidence>
<keyword evidence="7" id="KW-0732">Signal</keyword>
<feature type="signal peptide" evidence="7">
    <location>
        <begin position="1"/>
        <end position="39"/>
    </location>
</feature>
<reference evidence="9" key="1">
    <citation type="submission" date="2023-09" db="EMBL/GenBank/DDBJ databases">
        <title>Paucibacter sp. APW11 Genome sequencing and assembly.</title>
        <authorList>
            <person name="Kim I."/>
        </authorList>
    </citation>
    <scope>NUCLEOTIDE SEQUENCE</scope>
    <source>
        <strain evidence="9">APW11</strain>
    </source>
</reference>
<dbReference type="InterPro" id="IPR009056">
    <property type="entry name" value="Cyt_c-like_dom"/>
</dbReference>
<dbReference type="InterPro" id="IPR008168">
    <property type="entry name" value="Cyt_C_IC"/>
</dbReference>
<dbReference type="Gene3D" id="1.10.760.10">
    <property type="entry name" value="Cytochrome c-like domain"/>
    <property type="match status" value="1"/>
</dbReference>
<dbReference type="InterPro" id="IPR036909">
    <property type="entry name" value="Cyt_c-like_dom_sf"/>
</dbReference>
<feature type="chain" id="PRO_5047022744" evidence="7">
    <location>
        <begin position="40"/>
        <end position="133"/>
    </location>
</feature>
<keyword evidence="4" id="KW-0249">Electron transport</keyword>
<evidence type="ECO:0000256" key="1">
    <source>
        <dbReference type="ARBA" id="ARBA00022448"/>
    </source>
</evidence>
<keyword evidence="5 6" id="KW-0408">Iron</keyword>
<proteinExistence type="predicted"/>
<name>A0ABU3PE76_9BURK</name>
<dbReference type="Pfam" id="PF13442">
    <property type="entry name" value="Cytochrome_CBB3"/>
    <property type="match status" value="1"/>
</dbReference>
<dbReference type="PROSITE" id="PS51007">
    <property type="entry name" value="CYTC"/>
    <property type="match status" value="1"/>
</dbReference>
<organism evidence="9 10">
    <name type="scientific">Roseateles aquae</name>
    <dbReference type="NCBI Taxonomy" id="3077235"/>
    <lineage>
        <taxon>Bacteria</taxon>
        <taxon>Pseudomonadati</taxon>
        <taxon>Pseudomonadota</taxon>
        <taxon>Betaproteobacteria</taxon>
        <taxon>Burkholderiales</taxon>
        <taxon>Sphaerotilaceae</taxon>
        <taxon>Roseateles</taxon>
    </lineage>
</organism>
<gene>
    <name evidence="9" type="ORF">RQP53_13205</name>
</gene>
<accession>A0ABU3PE76</accession>
<sequence>MARRQARARAHTTPHRAPRAPTLLLTLILSVSSSLSLSAQPAPTSDEAQWQRGLEIFTKRATPACAVCHTLTAAGSEGQIGPVLDELKPDAARVRRVLQSGQGVMPSYAGKLSVEDMEAVAGFVARASGGEKR</sequence>
<comment type="caution">
    <text evidence="9">The sequence shown here is derived from an EMBL/GenBank/DDBJ whole genome shotgun (WGS) entry which is preliminary data.</text>
</comment>
<evidence type="ECO:0000256" key="2">
    <source>
        <dbReference type="ARBA" id="ARBA00022617"/>
    </source>
</evidence>
<keyword evidence="10" id="KW-1185">Reference proteome</keyword>
<protein>
    <submittedName>
        <fullName evidence="9">Cytochrome c</fullName>
    </submittedName>
</protein>
<keyword evidence="2 6" id="KW-0349">Heme</keyword>
<evidence type="ECO:0000256" key="4">
    <source>
        <dbReference type="ARBA" id="ARBA00022982"/>
    </source>
</evidence>
<evidence type="ECO:0000259" key="8">
    <source>
        <dbReference type="PROSITE" id="PS51007"/>
    </source>
</evidence>
<evidence type="ECO:0000256" key="6">
    <source>
        <dbReference type="PROSITE-ProRule" id="PRU00433"/>
    </source>
</evidence>
<dbReference type="Proteomes" id="UP001246372">
    <property type="component" value="Unassembled WGS sequence"/>
</dbReference>
<dbReference type="PRINTS" id="PR00605">
    <property type="entry name" value="CYTCHROMECIC"/>
</dbReference>
<dbReference type="RefSeq" id="WP_315650788.1">
    <property type="nucleotide sequence ID" value="NZ_JAVXZY010000005.1"/>
</dbReference>
<dbReference type="SUPFAM" id="SSF46626">
    <property type="entry name" value="Cytochrome c"/>
    <property type="match status" value="1"/>
</dbReference>
<keyword evidence="3 6" id="KW-0479">Metal-binding</keyword>
<evidence type="ECO:0000313" key="10">
    <source>
        <dbReference type="Proteomes" id="UP001246372"/>
    </source>
</evidence>
<evidence type="ECO:0000256" key="5">
    <source>
        <dbReference type="ARBA" id="ARBA00023004"/>
    </source>
</evidence>
<evidence type="ECO:0000313" key="9">
    <source>
        <dbReference type="EMBL" id="MDT9000226.1"/>
    </source>
</evidence>
<dbReference type="EMBL" id="JAVXZY010000005">
    <property type="protein sequence ID" value="MDT9000226.1"/>
    <property type="molecule type" value="Genomic_DNA"/>
</dbReference>
<evidence type="ECO:0000256" key="3">
    <source>
        <dbReference type="ARBA" id="ARBA00022723"/>
    </source>
</evidence>
<feature type="domain" description="Cytochrome c" evidence="8">
    <location>
        <begin position="48"/>
        <end position="128"/>
    </location>
</feature>
<keyword evidence="1" id="KW-0813">Transport</keyword>